<feature type="transmembrane region" description="Helical" evidence="1">
    <location>
        <begin position="72"/>
        <end position="90"/>
    </location>
</feature>
<keyword evidence="3" id="KW-1185">Reference proteome</keyword>
<organism evidence="2 3">
    <name type="scientific">Erwinia papayae</name>
    <dbReference type="NCBI Taxonomy" id="206499"/>
    <lineage>
        <taxon>Bacteria</taxon>
        <taxon>Pseudomonadati</taxon>
        <taxon>Pseudomonadota</taxon>
        <taxon>Gammaproteobacteria</taxon>
        <taxon>Enterobacterales</taxon>
        <taxon>Erwiniaceae</taxon>
        <taxon>Erwinia</taxon>
    </lineage>
</organism>
<name>A0ABV3N7L3_9GAMM</name>
<keyword evidence="1" id="KW-0812">Transmembrane</keyword>
<evidence type="ECO:0000313" key="3">
    <source>
        <dbReference type="Proteomes" id="UP001554567"/>
    </source>
</evidence>
<protein>
    <submittedName>
        <fullName evidence="2">TrbC/VirB2 family protein</fullName>
    </submittedName>
</protein>
<accession>A0ABV3N7L3</accession>
<dbReference type="InterPro" id="IPR007039">
    <property type="entry name" value="TrbC/VirB2"/>
</dbReference>
<dbReference type="EMBL" id="JBFKZN010000018">
    <property type="protein sequence ID" value="MEW5291804.1"/>
    <property type="molecule type" value="Genomic_DNA"/>
</dbReference>
<gene>
    <name evidence="2" type="ORF">ABW286_21955</name>
</gene>
<feature type="transmembrane region" description="Helical" evidence="1">
    <location>
        <begin position="46"/>
        <end position="65"/>
    </location>
</feature>
<evidence type="ECO:0000313" key="2">
    <source>
        <dbReference type="EMBL" id="MEW5291804.1"/>
    </source>
</evidence>
<dbReference type="Pfam" id="PF04956">
    <property type="entry name" value="TrbC"/>
    <property type="match status" value="1"/>
</dbReference>
<dbReference type="Proteomes" id="UP001554567">
    <property type="component" value="Unassembled WGS sequence"/>
</dbReference>
<reference evidence="2 3" key="1">
    <citation type="submission" date="2024-07" db="EMBL/GenBank/DDBJ databases">
        <authorList>
            <person name="Dulla G.F.J."/>
            <person name="Delorm J.G."/>
        </authorList>
    </citation>
    <scope>NUCLEOTIDE SEQUENCE [LARGE SCALE GENOMIC DNA]</scope>
    <source>
        <strain evidence="2 3">JGD 233</strain>
    </source>
</reference>
<proteinExistence type="predicted"/>
<sequence>MRSFLDKYGPAIFMGIVFFVIPELAMAAGTDTGESSANNFNAWLKTWIPIAFAVAILASAVAWGFHLLPASWMFRIFIACMVGGSASYLVSLTGLGS</sequence>
<evidence type="ECO:0000256" key="1">
    <source>
        <dbReference type="SAM" id="Phobius"/>
    </source>
</evidence>
<keyword evidence="1" id="KW-1133">Transmembrane helix</keyword>
<dbReference type="RefSeq" id="WP_367168712.1">
    <property type="nucleotide sequence ID" value="NZ_JBFKZN010000018.1"/>
</dbReference>
<keyword evidence="1" id="KW-0472">Membrane</keyword>
<comment type="caution">
    <text evidence="2">The sequence shown here is derived from an EMBL/GenBank/DDBJ whole genome shotgun (WGS) entry which is preliminary data.</text>
</comment>